<evidence type="ECO:0000313" key="5">
    <source>
        <dbReference type="Proteomes" id="UP001597295"/>
    </source>
</evidence>
<proteinExistence type="predicted"/>
<dbReference type="Proteomes" id="UP001597295">
    <property type="component" value="Unassembled WGS sequence"/>
</dbReference>
<keyword evidence="2" id="KW-0597">Phosphoprotein</keyword>
<dbReference type="Gene3D" id="1.10.1200.10">
    <property type="entry name" value="ACP-like"/>
    <property type="match status" value="1"/>
</dbReference>
<keyword evidence="5" id="KW-1185">Reference proteome</keyword>
<organism evidence="4 5">
    <name type="scientific">Lacibacterium aquatile</name>
    <dbReference type="NCBI Taxonomy" id="1168082"/>
    <lineage>
        <taxon>Bacteria</taxon>
        <taxon>Pseudomonadati</taxon>
        <taxon>Pseudomonadota</taxon>
        <taxon>Alphaproteobacteria</taxon>
        <taxon>Rhodospirillales</taxon>
        <taxon>Rhodospirillaceae</taxon>
    </lineage>
</organism>
<evidence type="ECO:0000313" key="4">
    <source>
        <dbReference type="EMBL" id="MFD2264612.1"/>
    </source>
</evidence>
<evidence type="ECO:0000256" key="1">
    <source>
        <dbReference type="ARBA" id="ARBA00022450"/>
    </source>
</evidence>
<dbReference type="RefSeq" id="WP_379877710.1">
    <property type="nucleotide sequence ID" value="NZ_JBHUIP010000013.1"/>
</dbReference>
<reference evidence="5" key="1">
    <citation type="journal article" date="2019" name="Int. J. Syst. Evol. Microbiol.">
        <title>The Global Catalogue of Microorganisms (GCM) 10K type strain sequencing project: providing services to taxonomists for standard genome sequencing and annotation.</title>
        <authorList>
            <consortium name="The Broad Institute Genomics Platform"/>
            <consortium name="The Broad Institute Genome Sequencing Center for Infectious Disease"/>
            <person name="Wu L."/>
            <person name="Ma J."/>
        </authorList>
    </citation>
    <scope>NUCLEOTIDE SEQUENCE [LARGE SCALE GENOMIC DNA]</scope>
    <source>
        <strain evidence="5">CGMCC 1.19062</strain>
    </source>
</reference>
<name>A0ABW5DU07_9PROT</name>
<protein>
    <submittedName>
        <fullName evidence="4">Acyl carrier protein</fullName>
    </submittedName>
</protein>
<dbReference type="SUPFAM" id="SSF47336">
    <property type="entry name" value="ACP-like"/>
    <property type="match status" value="1"/>
</dbReference>
<dbReference type="PANTHER" id="PTHR20863:SF76">
    <property type="entry name" value="CARRIER DOMAIN-CONTAINING PROTEIN"/>
    <property type="match status" value="1"/>
</dbReference>
<accession>A0ABW5DU07</accession>
<dbReference type="EMBL" id="JBHUIP010000013">
    <property type="protein sequence ID" value="MFD2264612.1"/>
    <property type="molecule type" value="Genomic_DNA"/>
</dbReference>
<gene>
    <name evidence="4" type="ORF">ACFSM5_17035</name>
</gene>
<evidence type="ECO:0000259" key="3">
    <source>
        <dbReference type="PROSITE" id="PS50075"/>
    </source>
</evidence>
<dbReference type="InterPro" id="IPR003231">
    <property type="entry name" value="ACP"/>
</dbReference>
<feature type="domain" description="Carrier" evidence="3">
    <location>
        <begin position="2"/>
        <end position="79"/>
    </location>
</feature>
<dbReference type="PANTHER" id="PTHR20863">
    <property type="entry name" value="ACYL CARRIER PROTEIN"/>
    <property type="match status" value="1"/>
</dbReference>
<dbReference type="Pfam" id="PF00550">
    <property type="entry name" value="PP-binding"/>
    <property type="match status" value="1"/>
</dbReference>
<dbReference type="PROSITE" id="PS50075">
    <property type="entry name" value="CARRIER"/>
    <property type="match status" value="1"/>
</dbReference>
<keyword evidence="1" id="KW-0596">Phosphopantetheine</keyword>
<sequence>MIDPADIFRDVVEMIQSTLSRQVTVTPETRIASDLGLDSVAVMDFVMELEDRFDVSISLDRIAEIEAVGDLVRTIGELKGHAAA</sequence>
<dbReference type="InterPro" id="IPR036736">
    <property type="entry name" value="ACP-like_sf"/>
</dbReference>
<dbReference type="InterPro" id="IPR009081">
    <property type="entry name" value="PP-bd_ACP"/>
</dbReference>
<comment type="caution">
    <text evidence="4">The sequence shown here is derived from an EMBL/GenBank/DDBJ whole genome shotgun (WGS) entry which is preliminary data.</text>
</comment>
<evidence type="ECO:0000256" key="2">
    <source>
        <dbReference type="ARBA" id="ARBA00022553"/>
    </source>
</evidence>